<comment type="caution">
    <text evidence="1">The sequence shown here is derived from an EMBL/GenBank/DDBJ whole genome shotgun (WGS) entry which is preliminary data.</text>
</comment>
<dbReference type="RefSeq" id="WP_203828758.1">
    <property type="nucleotide sequence ID" value="NZ_BAAATY010000018.1"/>
</dbReference>
<name>A0ABQ4BJA8_9ACTN</name>
<keyword evidence="2" id="KW-1185">Reference proteome</keyword>
<dbReference type="Pfam" id="PF19761">
    <property type="entry name" value="DUF6248"/>
    <property type="match status" value="1"/>
</dbReference>
<evidence type="ECO:0000313" key="2">
    <source>
        <dbReference type="Proteomes" id="UP000624709"/>
    </source>
</evidence>
<accession>A0ABQ4BJA8</accession>
<reference evidence="1 2" key="1">
    <citation type="submission" date="2021-01" db="EMBL/GenBank/DDBJ databases">
        <title>Whole genome shotgun sequence of Actinoplanes palleronii NBRC 14916.</title>
        <authorList>
            <person name="Komaki H."/>
            <person name="Tamura T."/>
        </authorList>
    </citation>
    <scope>NUCLEOTIDE SEQUENCE [LARGE SCALE GENOMIC DNA]</scope>
    <source>
        <strain evidence="1 2">NBRC 14916</strain>
    </source>
</reference>
<evidence type="ECO:0000313" key="1">
    <source>
        <dbReference type="EMBL" id="GIE70759.1"/>
    </source>
</evidence>
<proteinExistence type="predicted"/>
<gene>
    <name evidence="1" type="ORF">Apa02nite_068670</name>
</gene>
<dbReference type="Proteomes" id="UP000624709">
    <property type="component" value="Unassembled WGS sequence"/>
</dbReference>
<dbReference type="InterPro" id="IPR046215">
    <property type="entry name" value="DUF6248"/>
</dbReference>
<dbReference type="EMBL" id="BOMS01000110">
    <property type="protein sequence ID" value="GIE70759.1"/>
    <property type="molecule type" value="Genomic_DNA"/>
</dbReference>
<sequence>MNLSPRDLLALRAYAAGRRADLTATELGAARNVLAAAGLVRDCTHRTSPMYVTATPAGCRLLVELDRGALAPMTEDAADWIYREVLTQTYRRSVGAEARGKGQDDLQLGPAAVRRCRCQYGRCGHCGTDRHEQCTTHVHGARRGGETYVVGRTGGALAEVWLSGKACAWRCSCGCPAPVPVQAIPEPEPEPVFEQMDLFALAAGAS</sequence>
<protein>
    <submittedName>
        <fullName evidence="1">Uncharacterized protein</fullName>
    </submittedName>
</protein>
<organism evidence="1 2">
    <name type="scientific">Actinoplanes palleronii</name>
    <dbReference type="NCBI Taxonomy" id="113570"/>
    <lineage>
        <taxon>Bacteria</taxon>
        <taxon>Bacillati</taxon>
        <taxon>Actinomycetota</taxon>
        <taxon>Actinomycetes</taxon>
        <taxon>Micromonosporales</taxon>
        <taxon>Micromonosporaceae</taxon>
        <taxon>Actinoplanes</taxon>
    </lineage>
</organism>